<protein>
    <recommendedName>
        <fullName evidence="1">diguanylate cyclase</fullName>
        <ecNumber evidence="1">2.7.7.65</ecNumber>
    </recommendedName>
</protein>
<proteinExistence type="predicted"/>
<evidence type="ECO:0000256" key="2">
    <source>
        <dbReference type="ARBA" id="ARBA00034247"/>
    </source>
</evidence>
<gene>
    <name evidence="5" type="ORF">LMG7141_00954</name>
</gene>
<dbReference type="InterPro" id="IPR050469">
    <property type="entry name" value="Diguanylate_Cyclase"/>
</dbReference>
<organism evidence="5 6">
    <name type="scientific">Ralstonia condita</name>
    <dbReference type="NCBI Taxonomy" id="3058600"/>
    <lineage>
        <taxon>Bacteria</taxon>
        <taxon>Pseudomonadati</taxon>
        <taxon>Pseudomonadota</taxon>
        <taxon>Betaproteobacteria</taxon>
        <taxon>Burkholderiales</taxon>
        <taxon>Burkholderiaceae</taxon>
        <taxon>Ralstonia</taxon>
    </lineage>
</organism>
<dbReference type="Gene3D" id="3.30.70.270">
    <property type="match status" value="1"/>
</dbReference>
<dbReference type="InterPro" id="IPR029787">
    <property type="entry name" value="Nucleotide_cyclase"/>
</dbReference>
<keyword evidence="3" id="KW-1133">Transmembrane helix</keyword>
<dbReference type="InterPro" id="IPR000160">
    <property type="entry name" value="GGDEF_dom"/>
</dbReference>
<reference evidence="5 6" key="1">
    <citation type="submission" date="2023-07" db="EMBL/GenBank/DDBJ databases">
        <authorList>
            <person name="Peeters C."/>
        </authorList>
    </citation>
    <scope>NUCLEOTIDE SEQUENCE [LARGE SCALE GENOMIC DNA]</scope>
    <source>
        <strain evidence="5 6">LMG 7141</strain>
    </source>
</reference>
<dbReference type="Pfam" id="PF00990">
    <property type="entry name" value="GGDEF"/>
    <property type="match status" value="1"/>
</dbReference>
<keyword evidence="3" id="KW-0812">Transmembrane</keyword>
<dbReference type="CDD" id="cd01949">
    <property type="entry name" value="GGDEF"/>
    <property type="match status" value="1"/>
</dbReference>
<keyword evidence="3" id="KW-0472">Membrane</keyword>
<keyword evidence="6" id="KW-1185">Reference proteome</keyword>
<dbReference type="SUPFAM" id="SSF55073">
    <property type="entry name" value="Nucleotide cyclase"/>
    <property type="match status" value="1"/>
</dbReference>
<accession>A0ABM9J241</accession>
<dbReference type="Proteomes" id="UP001189616">
    <property type="component" value="Unassembled WGS sequence"/>
</dbReference>
<feature type="transmembrane region" description="Helical" evidence="3">
    <location>
        <begin position="39"/>
        <end position="61"/>
    </location>
</feature>
<evidence type="ECO:0000313" key="6">
    <source>
        <dbReference type="Proteomes" id="UP001189616"/>
    </source>
</evidence>
<dbReference type="PANTHER" id="PTHR45138">
    <property type="entry name" value="REGULATORY COMPONENTS OF SENSORY TRANSDUCTION SYSTEM"/>
    <property type="match status" value="1"/>
</dbReference>
<feature type="domain" description="GGDEF" evidence="4">
    <location>
        <begin position="255"/>
        <end position="387"/>
    </location>
</feature>
<sequence>MMDQSESILRLVMLILFAVCGVMWAVLGRVFREEIKQGSLLFVANISTGVGVALITERVIYSNFVTVQIADWLVVAGLMVFCRAVAAFGDSARPSPPVWYLPLLIEVVSTAFVPSNASSYLLRSMVFNAATGFLTFFAGMQCLRGLARHHSRILLALPFLCVGILFFARLAQIIAAMLQGSTPVSDFRVSFVPYLWGFMVFLVIANMSAIGVVVGRLVSRLRGLAANDYLTGGLNRRVITEKLGRHLANLQRHRVQLSCVLFDLDHFKQINDRHGHDVGDAALMYVGALVRSCIRETDDFGRYGGEEFVILMPQTTIAIALQVAERIRQTLEQSPLRYGDITVPLTASFGVAEVRAGESQESVLRRVDVLMYAAKQAGRNRVMLATET</sequence>
<dbReference type="EC" id="2.7.7.65" evidence="1"/>
<comment type="caution">
    <text evidence="5">The sequence shown here is derived from an EMBL/GenBank/DDBJ whole genome shotgun (WGS) entry which is preliminary data.</text>
</comment>
<dbReference type="InterPro" id="IPR043128">
    <property type="entry name" value="Rev_trsase/Diguanyl_cyclase"/>
</dbReference>
<evidence type="ECO:0000256" key="3">
    <source>
        <dbReference type="SAM" id="Phobius"/>
    </source>
</evidence>
<dbReference type="PANTHER" id="PTHR45138:SF9">
    <property type="entry name" value="DIGUANYLATE CYCLASE DGCM-RELATED"/>
    <property type="match status" value="1"/>
</dbReference>
<feature type="transmembrane region" description="Helical" evidence="3">
    <location>
        <begin position="98"/>
        <end position="114"/>
    </location>
</feature>
<evidence type="ECO:0000313" key="5">
    <source>
        <dbReference type="EMBL" id="CAJ0779970.1"/>
    </source>
</evidence>
<feature type="transmembrane region" description="Helical" evidence="3">
    <location>
        <begin position="152"/>
        <end position="174"/>
    </location>
</feature>
<dbReference type="RefSeq" id="WP_316655690.1">
    <property type="nucleotide sequence ID" value="NZ_CATYWO010000001.1"/>
</dbReference>
<evidence type="ECO:0000256" key="1">
    <source>
        <dbReference type="ARBA" id="ARBA00012528"/>
    </source>
</evidence>
<name>A0ABM9J241_9RALS</name>
<dbReference type="EMBL" id="CATYWO010000001">
    <property type="protein sequence ID" value="CAJ0779970.1"/>
    <property type="molecule type" value="Genomic_DNA"/>
</dbReference>
<feature type="transmembrane region" description="Helical" evidence="3">
    <location>
        <begin position="194"/>
        <end position="214"/>
    </location>
</feature>
<comment type="catalytic activity">
    <reaction evidence="2">
        <text>2 GTP = 3',3'-c-di-GMP + 2 diphosphate</text>
        <dbReference type="Rhea" id="RHEA:24898"/>
        <dbReference type="ChEBI" id="CHEBI:33019"/>
        <dbReference type="ChEBI" id="CHEBI:37565"/>
        <dbReference type="ChEBI" id="CHEBI:58805"/>
        <dbReference type="EC" id="2.7.7.65"/>
    </reaction>
</comment>
<evidence type="ECO:0000259" key="4">
    <source>
        <dbReference type="PROSITE" id="PS50887"/>
    </source>
</evidence>
<dbReference type="NCBIfam" id="TIGR00254">
    <property type="entry name" value="GGDEF"/>
    <property type="match status" value="1"/>
</dbReference>
<dbReference type="PROSITE" id="PS50887">
    <property type="entry name" value="GGDEF"/>
    <property type="match status" value="1"/>
</dbReference>
<feature type="transmembrane region" description="Helical" evidence="3">
    <location>
        <begin position="7"/>
        <end position="27"/>
    </location>
</feature>
<feature type="transmembrane region" description="Helical" evidence="3">
    <location>
        <begin position="67"/>
        <end position="86"/>
    </location>
</feature>
<dbReference type="SMART" id="SM00267">
    <property type="entry name" value="GGDEF"/>
    <property type="match status" value="1"/>
</dbReference>
<feature type="transmembrane region" description="Helical" evidence="3">
    <location>
        <begin position="120"/>
        <end position="140"/>
    </location>
</feature>